<evidence type="ECO:0000259" key="2">
    <source>
        <dbReference type="Pfam" id="PF00535"/>
    </source>
</evidence>
<dbReference type="HOGENOM" id="CLU_025996_21_1_7"/>
<gene>
    <name evidence="3" type="ordered locus">HCW_03285</name>
</gene>
<reference evidence="4" key="1">
    <citation type="submission" date="2012-04" db="EMBL/GenBank/DDBJ databases">
        <title>Complete genome sequence of Helicobacter cetorum strain MIT 00-7128.</title>
        <authorList>
            <person name="Kersulyte D."/>
            <person name="Berg D.E."/>
        </authorList>
    </citation>
    <scope>NUCLEOTIDE SEQUENCE [LARGE SCALE GENOMIC DNA]</scope>
    <source>
        <strain evidence="4">MIT 00-7128</strain>
    </source>
</reference>
<keyword evidence="1" id="KW-0812">Transmembrane</keyword>
<keyword evidence="1" id="KW-1133">Transmembrane helix</keyword>
<dbReference type="STRING" id="182217.HCW_03285"/>
<dbReference type="InterPro" id="IPR029044">
    <property type="entry name" value="Nucleotide-diphossugar_trans"/>
</dbReference>
<dbReference type="EMBL" id="CP003479">
    <property type="protein sequence ID" value="AFI03936.1"/>
    <property type="molecule type" value="Genomic_DNA"/>
</dbReference>
<proteinExistence type="predicted"/>
<name>I0ELW7_HELC0</name>
<dbReference type="Pfam" id="PF00535">
    <property type="entry name" value="Glycos_transf_2"/>
    <property type="match status" value="1"/>
</dbReference>
<dbReference type="Proteomes" id="UP000005010">
    <property type="component" value="Chromosome"/>
</dbReference>
<dbReference type="PANTHER" id="PTHR22916">
    <property type="entry name" value="GLYCOSYLTRANSFERASE"/>
    <property type="match status" value="1"/>
</dbReference>
<dbReference type="eggNOG" id="COG0463">
    <property type="taxonomic scope" value="Bacteria"/>
</dbReference>
<protein>
    <submittedName>
        <fullName evidence="3">Glycosyl transferase family protein</fullName>
    </submittedName>
</protein>
<sequence>MDCVSGGLRTKGIIKQNLENLVSIVTVVYNAQDLLEKTILSVLEQDYENMEYIIIDGGSNDKTLEIIEKYSDRIDYYISEKDKGIKYAKGRWINFMNAGDIFKHKSVLSDIFSEKIDPKSAVICGCYEFDTIKGVFFPERQLELVKYGNLLTLHQSMFFNAEILKEDIFYDVNFKISADNDMMMRLVKHKYLVHFSAVVVCVFDMTGISSRAHNRLEKYQIIYKNFGILGVFKALLFNRICMVGVK</sequence>
<dbReference type="GO" id="GO:0016758">
    <property type="term" value="F:hexosyltransferase activity"/>
    <property type="evidence" value="ECO:0007669"/>
    <property type="project" value="UniProtKB-ARBA"/>
</dbReference>
<keyword evidence="1" id="KW-0472">Membrane</keyword>
<evidence type="ECO:0000256" key="1">
    <source>
        <dbReference type="SAM" id="Phobius"/>
    </source>
</evidence>
<dbReference type="PANTHER" id="PTHR22916:SF67">
    <property type="entry name" value="COLANIC ACID BIOSYNTHESIS GLYCOSYL TRANSFERASE WCAE-RELATED"/>
    <property type="match status" value="1"/>
</dbReference>
<accession>I0ELW7</accession>
<dbReference type="AlphaFoldDB" id="I0ELW7"/>
<dbReference type="RefSeq" id="WP_014660807.1">
    <property type="nucleotide sequence ID" value="NC_017737.1"/>
</dbReference>
<evidence type="ECO:0000313" key="3">
    <source>
        <dbReference type="EMBL" id="AFI03936.1"/>
    </source>
</evidence>
<dbReference type="Gene3D" id="3.90.550.10">
    <property type="entry name" value="Spore Coat Polysaccharide Biosynthesis Protein SpsA, Chain A"/>
    <property type="match status" value="1"/>
</dbReference>
<feature type="transmembrane region" description="Helical" evidence="1">
    <location>
        <begin position="221"/>
        <end position="241"/>
    </location>
</feature>
<feature type="transmembrane region" description="Helical" evidence="1">
    <location>
        <begin position="191"/>
        <end position="209"/>
    </location>
</feature>
<dbReference type="SUPFAM" id="SSF53448">
    <property type="entry name" value="Nucleotide-diphospho-sugar transferases"/>
    <property type="match status" value="1"/>
</dbReference>
<keyword evidence="3" id="KW-0808">Transferase</keyword>
<feature type="domain" description="Glycosyltransferase 2-like" evidence="2">
    <location>
        <begin position="23"/>
        <end position="141"/>
    </location>
</feature>
<keyword evidence="4" id="KW-1185">Reference proteome</keyword>
<dbReference type="CDD" id="cd06433">
    <property type="entry name" value="GT_2_WfgS_like"/>
    <property type="match status" value="1"/>
</dbReference>
<dbReference type="InterPro" id="IPR001173">
    <property type="entry name" value="Glyco_trans_2-like"/>
</dbReference>
<dbReference type="PATRIC" id="fig|182217.3.peg.703"/>
<evidence type="ECO:0000313" key="4">
    <source>
        <dbReference type="Proteomes" id="UP000005010"/>
    </source>
</evidence>
<dbReference type="KEGG" id="hce:HCW_03285"/>
<organism evidence="3 4">
    <name type="scientific">Helicobacter cetorum (strain ATCC BAA-429 / MIT 00-7128)</name>
    <dbReference type="NCBI Taxonomy" id="182217"/>
    <lineage>
        <taxon>Bacteria</taxon>
        <taxon>Pseudomonadati</taxon>
        <taxon>Campylobacterota</taxon>
        <taxon>Epsilonproteobacteria</taxon>
        <taxon>Campylobacterales</taxon>
        <taxon>Helicobacteraceae</taxon>
        <taxon>Helicobacter</taxon>
    </lineage>
</organism>